<evidence type="ECO:0000256" key="1">
    <source>
        <dbReference type="SAM" id="MobiDB-lite"/>
    </source>
</evidence>
<reference evidence="5" key="1">
    <citation type="journal article" date="2013" name="Science">
        <title>The Amborella genome and the evolution of flowering plants.</title>
        <authorList>
            <consortium name="Amborella Genome Project"/>
        </authorList>
    </citation>
    <scope>NUCLEOTIDE SEQUENCE [LARGE SCALE GENOMIC DNA]</scope>
</reference>
<dbReference type="eggNOG" id="ENOG502QQU6">
    <property type="taxonomic scope" value="Eukaryota"/>
</dbReference>
<feature type="compositionally biased region" description="Basic and acidic residues" evidence="1">
    <location>
        <begin position="95"/>
        <end position="110"/>
    </location>
</feature>
<feature type="domain" description="DUF630" evidence="3">
    <location>
        <begin position="1"/>
        <end position="58"/>
    </location>
</feature>
<dbReference type="Pfam" id="PF04783">
    <property type="entry name" value="DUF630"/>
    <property type="match status" value="1"/>
</dbReference>
<gene>
    <name evidence="4" type="ORF">AMTR_s00001p00231880</name>
</gene>
<evidence type="ECO:0000313" key="4">
    <source>
        <dbReference type="EMBL" id="ERM96369.1"/>
    </source>
</evidence>
<feature type="compositionally biased region" description="Acidic residues" evidence="1">
    <location>
        <begin position="276"/>
        <end position="285"/>
    </location>
</feature>
<protein>
    <recommendedName>
        <fullName evidence="6">DUF630 domain-containing protein</fullName>
    </recommendedName>
</protein>
<name>W1NM78_AMBTC</name>
<dbReference type="Gramene" id="ERM96369">
    <property type="protein sequence ID" value="ERM96369"/>
    <property type="gene ID" value="AMTR_s00001p00231880"/>
</dbReference>
<evidence type="ECO:0000259" key="2">
    <source>
        <dbReference type="Pfam" id="PF04782"/>
    </source>
</evidence>
<organism evidence="4 5">
    <name type="scientific">Amborella trichopoda</name>
    <dbReference type="NCBI Taxonomy" id="13333"/>
    <lineage>
        <taxon>Eukaryota</taxon>
        <taxon>Viridiplantae</taxon>
        <taxon>Streptophyta</taxon>
        <taxon>Embryophyta</taxon>
        <taxon>Tracheophyta</taxon>
        <taxon>Spermatophyta</taxon>
        <taxon>Magnoliopsida</taxon>
        <taxon>Amborellales</taxon>
        <taxon>Amborellaceae</taxon>
        <taxon>Amborella</taxon>
    </lineage>
</organism>
<evidence type="ECO:0000259" key="3">
    <source>
        <dbReference type="Pfam" id="PF04783"/>
    </source>
</evidence>
<accession>W1NM78</accession>
<dbReference type="AlphaFoldDB" id="W1NM78"/>
<dbReference type="PANTHER" id="PTHR21450:SF58">
    <property type="entry name" value="DUF630 DOMAIN-CONTAINING PROTEIN"/>
    <property type="match status" value="1"/>
</dbReference>
<dbReference type="PANTHER" id="PTHR21450">
    <property type="entry name" value="PROTEIN ALTERED PHOSPHATE STARVATION RESPONSE 1"/>
    <property type="match status" value="1"/>
</dbReference>
<feature type="compositionally biased region" description="Basic and acidic residues" evidence="1">
    <location>
        <begin position="263"/>
        <end position="275"/>
    </location>
</feature>
<dbReference type="EMBL" id="KI397142">
    <property type="protein sequence ID" value="ERM96369.1"/>
    <property type="molecule type" value="Genomic_DNA"/>
</dbReference>
<dbReference type="STRING" id="13333.W1NM78"/>
<dbReference type="HOGENOM" id="CLU_010985_6_1_1"/>
<feature type="compositionally biased region" description="Polar residues" evidence="1">
    <location>
        <begin position="421"/>
        <end position="436"/>
    </location>
</feature>
<evidence type="ECO:0000313" key="5">
    <source>
        <dbReference type="Proteomes" id="UP000017836"/>
    </source>
</evidence>
<proteinExistence type="predicted"/>
<evidence type="ECO:0008006" key="6">
    <source>
        <dbReference type="Google" id="ProtNLM"/>
    </source>
</evidence>
<keyword evidence="5" id="KW-1185">Reference proteome</keyword>
<feature type="domain" description="DUF632" evidence="2">
    <location>
        <begin position="373"/>
        <end position="474"/>
    </location>
</feature>
<dbReference type="OMA" id="GVDHEER"/>
<dbReference type="Proteomes" id="UP000017836">
    <property type="component" value="Unassembled WGS sequence"/>
</dbReference>
<dbReference type="InterPro" id="IPR006868">
    <property type="entry name" value="DUF630"/>
</dbReference>
<feature type="region of interest" description="Disordered" evidence="1">
    <location>
        <begin position="81"/>
        <end position="134"/>
    </location>
</feature>
<dbReference type="InterPro" id="IPR006867">
    <property type="entry name" value="DUF632"/>
</dbReference>
<feature type="region of interest" description="Disordered" evidence="1">
    <location>
        <begin position="416"/>
        <end position="439"/>
    </location>
</feature>
<dbReference type="Pfam" id="PF04782">
    <property type="entry name" value="DUF632"/>
    <property type="match status" value="1"/>
</dbReference>
<feature type="region of interest" description="Disordered" evidence="1">
    <location>
        <begin position="347"/>
        <end position="372"/>
    </location>
</feature>
<feature type="region of interest" description="Disordered" evidence="1">
    <location>
        <begin position="305"/>
        <end position="333"/>
    </location>
</feature>
<sequence length="486" mass="52919">MGCSSSKVDDLQAVALCRERTQFIKQAVDHRYALASAHVSYVQALSGVGQALQRFLDADAQLPPSSPGLTLPTQRKNAEPVDLTLPKSSPPSHSHHLDHSHSGSHLHIDSGSDAESLSEELSHGSSPSYPEYGIPQYSNSGDVFPWNFPSQTLHYMRSGGGNPSVVYEEKPRSPETETVRWSEPYSNYGMMGYGFLGSPPMGAPPPVHQVPSSGPSTSRSPDRAPPPPSPPKASAWDFFNPFESFDTFYPSYTPKRFSVHSDGGSRDSKEVREEEGIPDLEDESQAEVVKEIHGDQTFVYAKKVQIHPSESGLADGDRETGGGEGEYGKEDDPVEYVVHMVDKGIIDEGGAQERGNVANVSGGHGGPRDVSDDVREIHGQFERSSDSAKEVSKMLEAGKRPYHQKRNVYKVLPSFGASPHLSASNRDQPSSSSENVGPSFLAFDEDIGMSSGNLSSTLQKLYIWEKKLYEEVKGDLQAELDAARSK</sequence>
<feature type="compositionally biased region" description="Basic and acidic residues" evidence="1">
    <location>
        <begin position="315"/>
        <end position="331"/>
    </location>
</feature>
<feature type="region of interest" description="Disordered" evidence="1">
    <location>
        <begin position="256"/>
        <end position="285"/>
    </location>
</feature>
<feature type="region of interest" description="Disordered" evidence="1">
    <location>
        <begin position="200"/>
        <end position="235"/>
    </location>
</feature>